<name>N8Y536_9GAMM</name>
<keyword evidence="2" id="KW-1185">Reference proteome</keyword>
<dbReference type="HOGENOM" id="CLU_2353522_0_0_6"/>
<dbReference type="RefSeq" id="WP_004811486.1">
    <property type="nucleotide sequence ID" value="NZ_KB849446.1"/>
</dbReference>
<dbReference type="Proteomes" id="UP000018438">
    <property type="component" value="Unassembled WGS sequence"/>
</dbReference>
<dbReference type="AlphaFoldDB" id="N8Y536"/>
<proteinExistence type="predicted"/>
<organism evidence="1 2">
    <name type="scientific">Acinetobacter schindleri NIPH 900</name>
    <dbReference type="NCBI Taxonomy" id="1217675"/>
    <lineage>
        <taxon>Bacteria</taxon>
        <taxon>Pseudomonadati</taxon>
        <taxon>Pseudomonadota</taxon>
        <taxon>Gammaproteobacteria</taxon>
        <taxon>Moraxellales</taxon>
        <taxon>Moraxellaceae</taxon>
        <taxon>Acinetobacter</taxon>
    </lineage>
</organism>
<gene>
    <name evidence="1" type="ORF">F965_00074</name>
</gene>
<evidence type="ECO:0000313" key="1">
    <source>
        <dbReference type="EMBL" id="ENV14728.1"/>
    </source>
</evidence>
<sequence>MTELELKLVKLSEGKSLEFANEYFALIPQIIHVVKANLNAEWINVEDEMPKAGSVVLARYVGGSLNGIVEVVQISGKEDPKTVFFGQWFPLPGEAK</sequence>
<accession>N8Y536</accession>
<reference evidence="1 2" key="1">
    <citation type="submission" date="2013-02" db="EMBL/GenBank/DDBJ databases">
        <title>The Genome Sequence of Acinetobacter schindleri NIPH 900.</title>
        <authorList>
            <consortium name="The Broad Institute Genome Sequencing Platform"/>
            <consortium name="The Broad Institute Genome Sequencing Center for Infectious Disease"/>
            <person name="Cerqueira G."/>
            <person name="Feldgarden M."/>
            <person name="Courvalin P."/>
            <person name="Perichon B."/>
            <person name="Grillot-Courvalin C."/>
            <person name="Clermont D."/>
            <person name="Rocha E."/>
            <person name="Yoon E.-J."/>
            <person name="Nemec A."/>
            <person name="Walker B."/>
            <person name="Young S.K."/>
            <person name="Zeng Q."/>
            <person name="Gargeya S."/>
            <person name="Fitzgerald M."/>
            <person name="Haas B."/>
            <person name="Abouelleil A."/>
            <person name="Alvarado L."/>
            <person name="Arachchi H.M."/>
            <person name="Berlin A.M."/>
            <person name="Chapman S.B."/>
            <person name="Dewar J."/>
            <person name="Goldberg J."/>
            <person name="Griggs A."/>
            <person name="Gujja S."/>
            <person name="Hansen M."/>
            <person name="Howarth C."/>
            <person name="Imamovic A."/>
            <person name="Larimer J."/>
            <person name="McCowan C."/>
            <person name="Murphy C."/>
            <person name="Neiman D."/>
            <person name="Pearson M."/>
            <person name="Priest M."/>
            <person name="Roberts A."/>
            <person name="Saif S."/>
            <person name="Shea T."/>
            <person name="Sisk P."/>
            <person name="Sykes S."/>
            <person name="Wortman J."/>
            <person name="Nusbaum C."/>
            <person name="Birren B."/>
        </authorList>
    </citation>
    <scope>NUCLEOTIDE SEQUENCE [LARGE SCALE GENOMIC DNA]</scope>
    <source>
        <strain evidence="1 2">NIPH 900</strain>
    </source>
</reference>
<dbReference type="PATRIC" id="fig|1217675.3.peg.69"/>
<evidence type="ECO:0000313" key="2">
    <source>
        <dbReference type="Proteomes" id="UP000018438"/>
    </source>
</evidence>
<dbReference type="EMBL" id="APPI01000003">
    <property type="protein sequence ID" value="ENV14728.1"/>
    <property type="molecule type" value="Genomic_DNA"/>
</dbReference>
<comment type="caution">
    <text evidence="1">The sequence shown here is derived from an EMBL/GenBank/DDBJ whole genome shotgun (WGS) entry which is preliminary data.</text>
</comment>
<protein>
    <submittedName>
        <fullName evidence="1">Uncharacterized protein</fullName>
    </submittedName>
</protein>